<reference evidence="3" key="2">
    <citation type="submission" date="2015-01" db="EMBL/GenBank/DDBJ databases">
        <title>Evolutionary Origins and Diversification of the Mycorrhizal Mutualists.</title>
        <authorList>
            <consortium name="DOE Joint Genome Institute"/>
            <consortium name="Mycorrhizal Genomics Consortium"/>
            <person name="Kohler A."/>
            <person name="Kuo A."/>
            <person name="Nagy L.G."/>
            <person name="Floudas D."/>
            <person name="Copeland A."/>
            <person name="Barry K.W."/>
            <person name="Cichocki N."/>
            <person name="Veneault-Fourrey C."/>
            <person name="LaButti K."/>
            <person name="Lindquist E.A."/>
            <person name="Lipzen A."/>
            <person name="Lundell T."/>
            <person name="Morin E."/>
            <person name="Murat C."/>
            <person name="Riley R."/>
            <person name="Ohm R."/>
            <person name="Sun H."/>
            <person name="Tunlid A."/>
            <person name="Henrissat B."/>
            <person name="Grigoriev I.V."/>
            <person name="Hibbett D.S."/>
            <person name="Martin F."/>
        </authorList>
    </citation>
    <scope>NUCLEOTIDE SEQUENCE [LARGE SCALE GENOMIC DNA]</scope>
    <source>
        <strain evidence="3">441</strain>
    </source>
</reference>
<dbReference type="Proteomes" id="UP000054018">
    <property type="component" value="Unassembled WGS sequence"/>
</dbReference>
<feature type="transmembrane region" description="Helical" evidence="1">
    <location>
        <begin position="60"/>
        <end position="84"/>
    </location>
</feature>
<dbReference type="AlphaFoldDB" id="A0A0C9ZBF0"/>
<accession>A0A0C9ZBF0</accession>
<dbReference type="HOGENOM" id="CLU_168443_0_0_1"/>
<keyword evidence="1" id="KW-1133">Transmembrane helix</keyword>
<keyword evidence="1" id="KW-0812">Transmembrane</keyword>
<evidence type="ECO:0000313" key="2">
    <source>
        <dbReference type="EMBL" id="KIK26541.1"/>
    </source>
</evidence>
<organism evidence="2 3">
    <name type="scientific">Pisolithus microcarpus 441</name>
    <dbReference type="NCBI Taxonomy" id="765257"/>
    <lineage>
        <taxon>Eukaryota</taxon>
        <taxon>Fungi</taxon>
        <taxon>Dikarya</taxon>
        <taxon>Basidiomycota</taxon>
        <taxon>Agaricomycotina</taxon>
        <taxon>Agaricomycetes</taxon>
        <taxon>Agaricomycetidae</taxon>
        <taxon>Boletales</taxon>
        <taxon>Sclerodermatineae</taxon>
        <taxon>Pisolithaceae</taxon>
        <taxon>Pisolithus</taxon>
    </lineage>
</organism>
<reference evidence="2 3" key="1">
    <citation type="submission" date="2014-04" db="EMBL/GenBank/DDBJ databases">
        <authorList>
            <consortium name="DOE Joint Genome Institute"/>
            <person name="Kuo A."/>
            <person name="Kohler A."/>
            <person name="Costa M.D."/>
            <person name="Nagy L.G."/>
            <person name="Floudas D."/>
            <person name="Copeland A."/>
            <person name="Barry K.W."/>
            <person name="Cichocki N."/>
            <person name="Veneault-Fourrey C."/>
            <person name="LaButti K."/>
            <person name="Lindquist E.A."/>
            <person name="Lipzen A."/>
            <person name="Lundell T."/>
            <person name="Morin E."/>
            <person name="Murat C."/>
            <person name="Sun H."/>
            <person name="Tunlid A."/>
            <person name="Henrissat B."/>
            <person name="Grigoriev I.V."/>
            <person name="Hibbett D.S."/>
            <person name="Martin F."/>
            <person name="Nordberg H.P."/>
            <person name="Cantor M.N."/>
            <person name="Hua S.X."/>
        </authorList>
    </citation>
    <scope>NUCLEOTIDE SEQUENCE [LARGE SCALE GENOMIC DNA]</scope>
    <source>
        <strain evidence="2 3">441</strain>
    </source>
</reference>
<sequence>MAASLISSLTAFGHSLACIGASLAHSAVLVISAILNFAITLVESVIQLGRSAGTLLVEMFQSILGFIVANSAAIAIIGTVYYVYTRRRQRGVTVTDTVKKMR</sequence>
<dbReference type="EMBL" id="KN833701">
    <property type="protein sequence ID" value="KIK26541.1"/>
    <property type="molecule type" value="Genomic_DNA"/>
</dbReference>
<name>A0A0C9ZBF0_9AGAM</name>
<evidence type="ECO:0000313" key="3">
    <source>
        <dbReference type="Proteomes" id="UP000054018"/>
    </source>
</evidence>
<protein>
    <submittedName>
        <fullName evidence="2">Uncharacterized protein</fullName>
    </submittedName>
</protein>
<feature type="transmembrane region" description="Helical" evidence="1">
    <location>
        <begin position="27"/>
        <end position="48"/>
    </location>
</feature>
<gene>
    <name evidence="2" type="ORF">PISMIDRAFT_675923</name>
</gene>
<dbReference type="OrthoDB" id="2561686at2759"/>
<keyword evidence="1" id="KW-0472">Membrane</keyword>
<evidence type="ECO:0000256" key="1">
    <source>
        <dbReference type="SAM" id="Phobius"/>
    </source>
</evidence>
<keyword evidence="3" id="KW-1185">Reference proteome</keyword>
<proteinExistence type="predicted"/>